<dbReference type="KEGG" id="apel:CA267_010525"/>
<reference evidence="3" key="1">
    <citation type="submission" date="2014-12" db="EMBL/GenBank/DDBJ databases">
        <title>Complete genome sequence of a multi-drug resistant Klebsiella pneumoniae.</title>
        <authorList>
            <person name="Hua X."/>
            <person name="Chen Q."/>
            <person name="Li X."/>
            <person name="Feng Y."/>
            <person name="Ruan Z."/>
            <person name="Yu Y."/>
        </authorList>
    </citation>
    <scope>NUCLEOTIDE SEQUENCE [LARGE SCALE GENOMIC DNA]</scope>
    <source>
        <strain evidence="3">5.12</strain>
    </source>
</reference>
<evidence type="ECO:0000313" key="3">
    <source>
        <dbReference type="Proteomes" id="UP000219285"/>
    </source>
</evidence>
<dbReference type="OrthoDB" id="3373978at2"/>
<dbReference type="PANTHER" id="PTHR39217">
    <property type="match status" value="1"/>
</dbReference>
<feature type="domain" description="ATP-grasp fold RimK-type" evidence="1">
    <location>
        <begin position="159"/>
        <end position="258"/>
    </location>
</feature>
<name>A0A6M4MDI4_9ALTE</name>
<sequence>MSSVAFLSMDSLEGFHVYDDLLIAPFARAGWQVETVSWRRNVDWNQYDVVIVRSPWDYQQTPEAFIRCLREIEASSAKLENPLGLMLWNIRKTYLKDLEKQGIAVVPTFWGDNFHLPDVQQQFAAFGTDEIIIKPTLSANADDTFRLNAKTLVEQQCQLTALFKERAFMVQPFIREIVEEGEYSLFYFSGQYSHAILKQPKAGDFRVQEEHGGVLTSIEPLEDMKRVAVAALKAMPTDHLYARVDLVRSAGKWALMELELIEPSLYFNLDIASPQRFVDAFVERYGRGH</sequence>
<gene>
    <name evidence="2" type="ORF">CA267_010525</name>
</gene>
<protein>
    <recommendedName>
        <fullName evidence="1">ATP-grasp fold RimK-type domain-containing protein</fullName>
    </recommendedName>
</protein>
<proteinExistence type="predicted"/>
<dbReference type="SUPFAM" id="SSF56059">
    <property type="entry name" value="Glutathione synthetase ATP-binding domain-like"/>
    <property type="match status" value="1"/>
</dbReference>
<reference evidence="2 3" key="2">
    <citation type="submission" date="2020-04" db="EMBL/GenBank/DDBJ databases">
        <title>Complete genome sequence of Alteromonas pelagimontana 5.12T.</title>
        <authorList>
            <person name="Sinha R.K."/>
            <person name="Krishnan K.P."/>
            <person name="Kurian J.P."/>
        </authorList>
    </citation>
    <scope>NUCLEOTIDE SEQUENCE [LARGE SCALE GENOMIC DNA]</scope>
    <source>
        <strain evidence="2 3">5.12</strain>
    </source>
</reference>
<dbReference type="Proteomes" id="UP000219285">
    <property type="component" value="Chromosome"/>
</dbReference>
<evidence type="ECO:0000259" key="1">
    <source>
        <dbReference type="Pfam" id="PF08443"/>
    </source>
</evidence>
<dbReference type="Pfam" id="PF08443">
    <property type="entry name" value="RimK"/>
    <property type="match status" value="1"/>
</dbReference>
<dbReference type="InterPro" id="IPR013651">
    <property type="entry name" value="ATP-grasp_RimK-type"/>
</dbReference>
<evidence type="ECO:0000313" key="2">
    <source>
        <dbReference type="EMBL" id="QJR81183.1"/>
    </source>
</evidence>
<dbReference type="EMBL" id="CP052766">
    <property type="protein sequence ID" value="QJR81183.1"/>
    <property type="molecule type" value="Genomic_DNA"/>
</dbReference>
<dbReference type="RefSeq" id="WP_075607526.1">
    <property type="nucleotide sequence ID" value="NZ_CP052766.1"/>
</dbReference>
<dbReference type="PANTHER" id="PTHR39217:SF1">
    <property type="entry name" value="GLUTATHIONE SYNTHETASE"/>
    <property type="match status" value="1"/>
</dbReference>
<organism evidence="2 3">
    <name type="scientific">Alteromonas pelagimontana</name>
    <dbReference type="NCBI Taxonomy" id="1858656"/>
    <lineage>
        <taxon>Bacteria</taxon>
        <taxon>Pseudomonadati</taxon>
        <taxon>Pseudomonadota</taxon>
        <taxon>Gammaproteobacteria</taxon>
        <taxon>Alteromonadales</taxon>
        <taxon>Alteromonadaceae</taxon>
        <taxon>Alteromonas/Salinimonas group</taxon>
        <taxon>Alteromonas</taxon>
    </lineage>
</organism>
<accession>A0A6M4MDI4</accession>
<dbReference type="InterPro" id="IPR053191">
    <property type="entry name" value="DcsG_Biosynth_Enzyme"/>
</dbReference>
<dbReference type="Gene3D" id="3.30.470.20">
    <property type="entry name" value="ATP-grasp fold, B domain"/>
    <property type="match status" value="1"/>
</dbReference>
<dbReference type="AlphaFoldDB" id="A0A6M4MDI4"/>
<keyword evidence="3" id="KW-1185">Reference proteome</keyword>